<evidence type="ECO:0000313" key="4">
    <source>
        <dbReference type="EMBL" id="KAF2893701.1"/>
    </source>
</evidence>
<dbReference type="PANTHER" id="PTHR10612:SF49">
    <property type="entry name" value="APOLIPOPROTEIN D-LIKE PROTEIN"/>
    <property type="match status" value="1"/>
</dbReference>
<dbReference type="EMBL" id="VTPC01007750">
    <property type="protein sequence ID" value="KAF2893701.1"/>
    <property type="molecule type" value="Genomic_DNA"/>
</dbReference>
<dbReference type="InterPro" id="IPR022272">
    <property type="entry name" value="Lipocalin_CS"/>
</dbReference>
<gene>
    <name evidence="4" type="ORF">ILUMI_12474</name>
</gene>
<dbReference type="GO" id="GO:0000302">
    <property type="term" value="P:response to reactive oxygen species"/>
    <property type="evidence" value="ECO:0007669"/>
    <property type="project" value="TreeGrafter"/>
</dbReference>
<keyword evidence="2" id="KW-0732">Signal</keyword>
<dbReference type="Proteomes" id="UP000801492">
    <property type="component" value="Unassembled WGS sequence"/>
</dbReference>
<dbReference type="PROSITE" id="PS00213">
    <property type="entry name" value="LIPOCALIN"/>
    <property type="match status" value="1"/>
</dbReference>
<comment type="caution">
    <text evidence="4">The sequence shown here is derived from an EMBL/GenBank/DDBJ whole genome shotgun (WGS) entry which is preliminary data.</text>
</comment>
<dbReference type="Pfam" id="PF00061">
    <property type="entry name" value="Lipocalin"/>
    <property type="match status" value="1"/>
</dbReference>
<name>A0A8K0GCA1_IGNLU</name>
<dbReference type="Gene3D" id="2.40.128.20">
    <property type="match status" value="1"/>
</dbReference>
<dbReference type="GO" id="GO:0005737">
    <property type="term" value="C:cytoplasm"/>
    <property type="evidence" value="ECO:0007669"/>
    <property type="project" value="TreeGrafter"/>
</dbReference>
<proteinExistence type="inferred from homology"/>
<keyword evidence="5" id="KW-1185">Reference proteome</keyword>
<protein>
    <recommendedName>
        <fullName evidence="3">Lipocalin/cytosolic fatty-acid binding domain-containing protein</fullName>
    </recommendedName>
</protein>
<dbReference type="InterPro" id="IPR012674">
    <property type="entry name" value="Calycin"/>
</dbReference>
<accession>A0A8K0GCA1</accession>
<feature type="signal peptide" evidence="2">
    <location>
        <begin position="1"/>
        <end position="18"/>
    </location>
</feature>
<evidence type="ECO:0000259" key="3">
    <source>
        <dbReference type="Pfam" id="PF00061"/>
    </source>
</evidence>
<evidence type="ECO:0000256" key="1">
    <source>
        <dbReference type="RuleBase" id="RU003695"/>
    </source>
</evidence>
<dbReference type="OrthoDB" id="6728016at2759"/>
<organism evidence="4 5">
    <name type="scientific">Ignelater luminosus</name>
    <name type="common">Cucubano</name>
    <name type="synonym">Pyrophorus luminosus</name>
    <dbReference type="NCBI Taxonomy" id="2038154"/>
    <lineage>
        <taxon>Eukaryota</taxon>
        <taxon>Metazoa</taxon>
        <taxon>Ecdysozoa</taxon>
        <taxon>Arthropoda</taxon>
        <taxon>Hexapoda</taxon>
        <taxon>Insecta</taxon>
        <taxon>Pterygota</taxon>
        <taxon>Neoptera</taxon>
        <taxon>Endopterygota</taxon>
        <taxon>Coleoptera</taxon>
        <taxon>Polyphaga</taxon>
        <taxon>Elateriformia</taxon>
        <taxon>Elateroidea</taxon>
        <taxon>Elateridae</taxon>
        <taxon>Agrypninae</taxon>
        <taxon>Pyrophorini</taxon>
        <taxon>Ignelater</taxon>
    </lineage>
</organism>
<evidence type="ECO:0000256" key="2">
    <source>
        <dbReference type="SAM" id="SignalP"/>
    </source>
</evidence>
<evidence type="ECO:0000313" key="5">
    <source>
        <dbReference type="Proteomes" id="UP000801492"/>
    </source>
</evidence>
<dbReference type="PANTHER" id="PTHR10612">
    <property type="entry name" value="APOLIPOPROTEIN D"/>
    <property type="match status" value="1"/>
</dbReference>
<comment type="similarity">
    <text evidence="1">Belongs to the calycin superfamily. Lipocalin family.</text>
</comment>
<dbReference type="AlphaFoldDB" id="A0A8K0GCA1"/>
<dbReference type="GO" id="GO:0006629">
    <property type="term" value="P:lipid metabolic process"/>
    <property type="evidence" value="ECO:0007669"/>
    <property type="project" value="TreeGrafter"/>
</dbReference>
<feature type="chain" id="PRO_5035469847" description="Lipocalin/cytosolic fatty-acid binding domain-containing protein" evidence="2">
    <location>
        <begin position="19"/>
        <end position="226"/>
    </location>
</feature>
<sequence length="226" mass="24921">MHKLTVLFVAAIFGLSYGDTGLGSCPSIQPVPQLEVNRLLGYWYVIQKTEAGSPCVSYNITQNEQHLGKYKATSIEQHPTLWSSALYHEHRTTGDLSVIDPKNPGHLALDLPLDIGTTSITVFMTDYDNYAAIFTCKKLSLVHRWSIEILSRTPTLNMDYVDKVRTRISSYNIDPFSLQILDLSKCAAPGQQGSVIKTVSDIGHKATNVVSNVGQKINNLATDPKA</sequence>
<dbReference type="InterPro" id="IPR000566">
    <property type="entry name" value="Lipocln_cytosolic_FA-bd_dom"/>
</dbReference>
<feature type="domain" description="Lipocalin/cytosolic fatty-acid binding" evidence="3">
    <location>
        <begin position="102"/>
        <end position="174"/>
    </location>
</feature>
<dbReference type="SUPFAM" id="SSF50814">
    <property type="entry name" value="Lipocalins"/>
    <property type="match status" value="1"/>
</dbReference>
<reference evidence="4" key="1">
    <citation type="submission" date="2019-08" db="EMBL/GenBank/DDBJ databases">
        <title>The genome of the North American firefly Photinus pyralis.</title>
        <authorList>
            <consortium name="Photinus pyralis genome working group"/>
            <person name="Fallon T.R."/>
            <person name="Sander Lower S.E."/>
            <person name="Weng J.-K."/>
        </authorList>
    </citation>
    <scope>NUCLEOTIDE SEQUENCE</scope>
    <source>
        <strain evidence="4">TRF0915ILg1</strain>
        <tissue evidence="4">Whole body</tissue>
    </source>
</reference>